<comment type="function">
    <text evidence="5">Involved in chemotaxis. Part of a chemotaxis signal transduction system that modulates chemotaxis in response to various stimuli. Catalyzes the demethylation of specific methylglutamate residues introduced into the chemoreceptors (methyl-accepting chemotaxis proteins or MCP) by CheR. Also mediates the irreversible deamidation of specific glutamine residues to glutamic acid.</text>
</comment>
<dbReference type="EC" id="3.5.1.44" evidence="5"/>
<dbReference type="Pfam" id="PF00072">
    <property type="entry name" value="Response_reg"/>
    <property type="match status" value="1"/>
</dbReference>
<dbReference type="InterPro" id="IPR001789">
    <property type="entry name" value="Sig_transdc_resp-reg_receiver"/>
</dbReference>
<dbReference type="OrthoDB" id="9793421at2"/>
<dbReference type="EMBL" id="RYYV01000004">
    <property type="protein sequence ID" value="RUL77565.1"/>
    <property type="molecule type" value="Genomic_DNA"/>
</dbReference>
<evidence type="ECO:0000256" key="1">
    <source>
        <dbReference type="ARBA" id="ARBA00022490"/>
    </source>
</evidence>
<dbReference type="PROSITE" id="PS50122">
    <property type="entry name" value="CHEB"/>
    <property type="match status" value="1"/>
</dbReference>
<dbReference type="AlphaFoldDB" id="A0A3S0PJP4"/>
<protein>
    <recommendedName>
        <fullName evidence="5">Protein-glutamate methylesterase/protein-glutamine glutaminase</fullName>
        <ecNumber evidence="5">3.1.1.61</ecNumber>
        <ecNumber evidence="5">3.5.1.44</ecNumber>
    </recommendedName>
</protein>
<dbReference type="NCBIfam" id="NF009206">
    <property type="entry name" value="PRK12555.1"/>
    <property type="match status" value="1"/>
</dbReference>
<keyword evidence="11" id="KW-1185">Reference proteome</keyword>
<keyword evidence="5 7" id="KW-0597">Phosphoprotein</keyword>
<dbReference type="EC" id="3.1.1.61" evidence="5"/>
<evidence type="ECO:0000259" key="9">
    <source>
        <dbReference type="PROSITE" id="PS50122"/>
    </source>
</evidence>
<dbReference type="Proteomes" id="UP000274358">
    <property type="component" value="Unassembled WGS sequence"/>
</dbReference>
<dbReference type="GO" id="GO:0008984">
    <property type="term" value="F:protein-glutamate methylesterase activity"/>
    <property type="evidence" value="ECO:0007669"/>
    <property type="project" value="UniProtKB-UniRule"/>
</dbReference>
<dbReference type="InterPro" id="IPR008248">
    <property type="entry name" value="CheB-like"/>
</dbReference>
<dbReference type="Pfam" id="PF01339">
    <property type="entry name" value="CheB_methylest"/>
    <property type="match status" value="1"/>
</dbReference>
<dbReference type="SMART" id="SM00448">
    <property type="entry name" value="REC"/>
    <property type="match status" value="1"/>
</dbReference>
<dbReference type="Gene3D" id="3.40.50.2300">
    <property type="match status" value="1"/>
</dbReference>
<accession>A0A3S0PJP4</accession>
<dbReference type="CDD" id="cd16432">
    <property type="entry name" value="CheB_Rec"/>
    <property type="match status" value="1"/>
</dbReference>
<dbReference type="HAMAP" id="MF_00099">
    <property type="entry name" value="CheB_chemtxs"/>
    <property type="match status" value="1"/>
</dbReference>
<dbReference type="RefSeq" id="WP_126683960.1">
    <property type="nucleotide sequence ID" value="NZ_RYYV01000004.1"/>
</dbReference>
<sequence length="345" mass="36513">MRIGIVNDSTLAVEALRRAVATQREHQIAWIAFNGEDAVVLCAKDTPDLIFMDLIMPGMDGVETTRRIMAATPCAILIVTGNVGANASRVFDAMGWGALDAVDTPTFESMESGRVAPLMAKVAIIGRLIGEKRADQALRRRTSNHAPARQLVAIGASAGGPAALSAVLAALPAHFPAAVVVIQHVDPQFAPGLADWLNQHSTLPVRLAMEGDQPLAGTVLLASTGDHLQLKDTQLVGYTPIPRDYPYRPSINVFFESITYHWPGKAVGVLLTGMGRDGALGLKSLRDKGCHTIAQDQATSAVYGMPKAAAALDAATEVLPLDRIAPRLIELIGTGFQDVHQGIGA</sequence>
<name>A0A3S0PJP4_9GAMM</name>
<organism evidence="10 11">
    <name type="scientific">Dyella choica</name>
    <dbReference type="NCBI Taxonomy" id="1927959"/>
    <lineage>
        <taxon>Bacteria</taxon>
        <taxon>Pseudomonadati</taxon>
        <taxon>Pseudomonadota</taxon>
        <taxon>Gammaproteobacteria</taxon>
        <taxon>Lysobacterales</taxon>
        <taxon>Rhodanobacteraceae</taxon>
        <taxon>Dyella</taxon>
    </lineage>
</organism>
<keyword evidence="3 5" id="KW-0378">Hydrolase</keyword>
<feature type="active site" evidence="5 6">
    <location>
        <position position="277"/>
    </location>
</feature>
<evidence type="ECO:0000256" key="3">
    <source>
        <dbReference type="ARBA" id="ARBA00022801"/>
    </source>
</evidence>
<reference evidence="10 11" key="1">
    <citation type="submission" date="2018-12" db="EMBL/GenBank/DDBJ databases">
        <title>Dyella dinghuensis sp. nov. DHOA06 and Dyella choica sp. nov. 4M-K27, isolated from forest soil.</title>
        <authorList>
            <person name="Qiu L.-H."/>
            <person name="Gao Z.-H."/>
        </authorList>
    </citation>
    <scope>NUCLEOTIDE SEQUENCE [LARGE SCALE GENOMIC DNA]</scope>
    <source>
        <strain evidence="10 11">4M-K27</strain>
    </source>
</reference>
<comment type="PTM">
    <text evidence="5">Phosphorylated by CheA. Phosphorylation of the N-terminal regulatory domain activates the methylesterase activity.</text>
</comment>
<dbReference type="Gene3D" id="3.40.50.180">
    <property type="entry name" value="Methylesterase CheB, C-terminal domain"/>
    <property type="match status" value="1"/>
</dbReference>
<feature type="active site" evidence="5 6">
    <location>
        <position position="184"/>
    </location>
</feature>
<dbReference type="GO" id="GO:0000156">
    <property type="term" value="F:phosphorelay response regulator activity"/>
    <property type="evidence" value="ECO:0007669"/>
    <property type="project" value="InterPro"/>
</dbReference>
<evidence type="ECO:0000256" key="2">
    <source>
        <dbReference type="ARBA" id="ARBA00022500"/>
    </source>
</evidence>
<dbReference type="GO" id="GO:0050568">
    <property type="term" value="F:protein-glutamine glutaminase activity"/>
    <property type="evidence" value="ECO:0007669"/>
    <property type="project" value="UniProtKB-UniRule"/>
</dbReference>
<dbReference type="InterPro" id="IPR011006">
    <property type="entry name" value="CheY-like_superfamily"/>
</dbReference>
<dbReference type="InterPro" id="IPR035909">
    <property type="entry name" value="CheB_C"/>
</dbReference>
<proteinExistence type="inferred from homology"/>
<dbReference type="InterPro" id="IPR000673">
    <property type="entry name" value="Sig_transdc_resp-reg_Me-estase"/>
</dbReference>
<feature type="domain" description="CheB-type methylesterase" evidence="9">
    <location>
        <begin position="145"/>
        <end position="335"/>
    </location>
</feature>
<evidence type="ECO:0000313" key="10">
    <source>
        <dbReference type="EMBL" id="RUL77565.1"/>
    </source>
</evidence>
<comment type="catalytic activity">
    <reaction evidence="5">
        <text>L-glutaminyl-[protein] + H2O = L-glutamyl-[protein] + NH4(+)</text>
        <dbReference type="Rhea" id="RHEA:16441"/>
        <dbReference type="Rhea" id="RHEA-COMP:10207"/>
        <dbReference type="Rhea" id="RHEA-COMP:10208"/>
        <dbReference type="ChEBI" id="CHEBI:15377"/>
        <dbReference type="ChEBI" id="CHEBI:28938"/>
        <dbReference type="ChEBI" id="CHEBI:29973"/>
        <dbReference type="ChEBI" id="CHEBI:30011"/>
        <dbReference type="EC" id="3.5.1.44"/>
    </reaction>
</comment>
<feature type="active site" evidence="5 6">
    <location>
        <position position="157"/>
    </location>
</feature>
<evidence type="ECO:0000256" key="6">
    <source>
        <dbReference type="PROSITE-ProRule" id="PRU00050"/>
    </source>
</evidence>
<comment type="subcellular location">
    <subcellularLocation>
        <location evidence="5">Cytoplasm</location>
    </subcellularLocation>
</comment>
<evidence type="ECO:0000256" key="5">
    <source>
        <dbReference type="HAMAP-Rule" id="MF_00099"/>
    </source>
</evidence>
<comment type="caution">
    <text evidence="10">The sequence shown here is derived from an EMBL/GenBank/DDBJ whole genome shotgun (WGS) entry which is preliminary data.</text>
</comment>
<dbReference type="GO" id="GO:0006935">
    <property type="term" value="P:chemotaxis"/>
    <property type="evidence" value="ECO:0007669"/>
    <property type="project" value="UniProtKB-UniRule"/>
</dbReference>
<dbReference type="PROSITE" id="PS50110">
    <property type="entry name" value="RESPONSE_REGULATORY"/>
    <property type="match status" value="1"/>
</dbReference>
<dbReference type="PIRSF" id="PIRSF000876">
    <property type="entry name" value="RR_chemtxs_CheB"/>
    <property type="match status" value="1"/>
</dbReference>
<keyword evidence="1 5" id="KW-0963">Cytoplasm</keyword>
<dbReference type="SUPFAM" id="SSF52738">
    <property type="entry name" value="Methylesterase CheB, C-terminal domain"/>
    <property type="match status" value="1"/>
</dbReference>
<keyword evidence="2 5" id="KW-0145">Chemotaxis</keyword>
<dbReference type="CDD" id="cd17541">
    <property type="entry name" value="REC_CheB-like"/>
    <property type="match status" value="1"/>
</dbReference>
<evidence type="ECO:0000256" key="7">
    <source>
        <dbReference type="PROSITE-ProRule" id="PRU00169"/>
    </source>
</evidence>
<feature type="modified residue" description="4-aspartylphosphate" evidence="5 7">
    <location>
        <position position="53"/>
    </location>
</feature>
<comment type="domain">
    <text evidence="5">Contains a C-terminal catalytic domain, and an N-terminal region which modulates catalytic activity.</text>
</comment>
<dbReference type="PANTHER" id="PTHR42872">
    <property type="entry name" value="PROTEIN-GLUTAMATE METHYLESTERASE/PROTEIN-GLUTAMINE GLUTAMINASE"/>
    <property type="match status" value="1"/>
</dbReference>
<dbReference type="GO" id="GO:0005737">
    <property type="term" value="C:cytoplasm"/>
    <property type="evidence" value="ECO:0007669"/>
    <property type="project" value="UniProtKB-SubCell"/>
</dbReference>
<comment type="catalytic activity">
    <reaction evidence="4 5">
        <text>[protein]-L-glutamate 5-O-methyl ester + H2O = L-glutamyl-[protein] + methanol + H(+)</text>
        <dbReference type="Rhea" id="RHEA:23236"/>
        <dbReference type="Rhea" id="RHEA-COMP:10208"/>
        <dbReference type="Rhea" id="RHEA-COMP:10311"/>
        <dbReference type="ChEBI" id="CHEBI:15377"/>
        <dbReference type="ChEBI" id="CHEBI:15378"/>
        <dbReference type="ChEBI" id="CHEBI:17790"/>
        <dbReference type="ChEBI" id="CHEBI:29973"/>
        <dbReference type="ChEBI" id="CHEBI:82795"/>
        <dbReference type="EC" id="3.1.1.61"/>
    </reaction>
</comment>
<comment type="similarity">
    <text evidence="5">Belongs to the CheB family.</text>
</comment>
<evidence type="ECO:0000259" key="8">
    <source>
        <dbReference type="PROSITE" id="PS50110"/>
    </source>
</evidence>
<dbReference type="SUPFAM" id="SSF52172">
    <property type="entry name" value="CheY-like"/>
    <property type="match status" value="1"/>
</dbReference>
<feature type="domain" description="Response regulatory" evidence="8">
    <location>
        <begin position="2"/>
        <end position="119"/>
    </location>
</feature>
<dbReference type="PANTHER" id="PTHR42872:SF6">
    <property type="entry name" value="PROTEIN-GLUTAMATE METHYLESTERASE_PROTEIN-GLUTAMINE GLUTAMINASE"/>
    <property type="match status" value="1"/>
</dbReference>
<evidence type="ECO:0000256" key="4">
    <source>
        <dbReference type="ARBA" id="ARBA00048267"/>
    </source>
</evidence>
<gene>
    <name evidence="5" type="primary">cheB</name>
    <name evidence="10" type="ORF">EKH80_06710</name>
</gene>
<evidence type="ECO:0000313" key="11">
    <source>
        <dbReference type="Proteomes" id="UP000274358"/>
    </source>
</evidence>